<dbReference type="Gene3D" id="3.30.420.150">
    <property type="entry name" value="Exopolyphosphatase. Domain 2"/>
    <property type="match status" value="1"/>
</dbReference>
<proteinExistence type="predicted"/>
<reference evidence="3 4" key="1">
    <citation type="submission" date="2014-03" db="EMBL/GenBank/DDBJ databases">
        <title>The draft genome sequence of Thalassospira mesophila JCM 18969.</title>
        <authorList>
            <person name="Lai Q."/>
            <person name="Shao Z."/>
        </authorList>
    </citation>
    <scope>NUCLEOTIDE SEQUENCE [LARGE SCALE GENOMIC DNA]</scope>
    <source>
        <strain evidence="3 4">JCM 18969</strain>
    </source>
</reference>
<comment type="caution">
    <text evidence="3">The sequence shown here is derived from an EMBL/GenBank/DDBJ whole genome shotgun (WGS) entry which is preliminary data.</text>
</comment>
<dbReference type="OrthoDB" id="3698573at2"/>
<dbReference type="Proteomes" id="UP000193391">
    <property type="component" value="Unassembled WGS sequence"/>
</dbReference>
<dbReference type="PANTHER" id="PTHR30005:SF0">
    <property type="entry name" value="RETROGRADE REGULATION PROTEIN 2"/>
    <property type="match status" value="1"/>
</dbReference>
<dbReference type="Pfam" id="PF21697">
    <property type="entry name" value="Ppx_C"/>
    <property type="match status" value="1"/>
</dbReference>
<evidence type="ECO:0000313" key="3">
    <source>
        <dbReference type="EMBL" id="OSQ36581.1"/>
    </source>
</evidence>
<dbReference type="InterPro" id="IPR048951">
    <property type="entry name" value="Ppx_C"/>
</dbReference>
<dbReference type="RefSeq" id="WP_085584966.1">
    <property type="nucleotide sequence ID" value="NZ_JFKA01000010.1"/>
</dbReference>
<organism evidence="3 4">
    <name type="scientific">Thalassospira mesophila</name>
    <dbReference type="NCBI Taxonomy" id="1293891"/>
    <lineage>
        <taxon>Bacteria</taxon>
        <taxon>Pseudomonadati</taxon>
        <taxon>Pseudomonadota</taxon>
        <taxon>Alphaproteobacteria</taxon>
        <taxon>Rhodospirillales</taxon>
        <taxon>Thalassospiraceae</taxon>
        <taxon>Thalassospira</taxon>
    </lineage>
</organism>
<evidence type="ECO:0000313" key="4">
    <source>
        <dbReference type="Proteomes" id="UP000193391"/>
    </source>
</evidence>
<dbReference type="CDD" id="cd24052">
    <property type="entry name" value="ASKHA_NBD_HpPPX-GppA-like"/>
    <property type="match status" value="1"/>
</dbReference>
<feature type="domain" description="Exopolyphosphatase C-terminal" evidence="2">
    <location>
        <begin position="326"/>
        <end position="483"/>
    </location>
</feature>
<dbReference type="PANTHER" id="PTHR30005">
    <property type="entry name" value="EXOPOLYPHOSPHATASE"/>
    <property type="match status" value="1"/>
</dbReference>
<dbReference type="STRING" id="1293891.TMES_17535"/>
<evidence type="ECO:0000259" key="2">
    <source>
        <dbReference type="Pfam" id="PF21697"/>
    </source>
</evidence>
<keyword evidence="4" id="KW-1185">Reference proteome</keyword>
<protein>
    <submittedName>
        <fullName evidence="3">Phosphatase</fullName>
    </submittedName>
</protein>
<gene>
    <name evidence="3" type="ORF">TMES_17535</name>
</gene>
<dbReference type="SUPFAM" id="SSF53067">
    <property type="entry name" value="Actin-like ATPase domain"/>
    <property type="match status" value="2"/>
</dbReference>
<feature type="domain" description="Ppx/GppA phosphatase N-terminal" evidence="1">
    <location>
        <begin position="25"/>
        <end position="303"/>
    </location>
</feature>
<dbReference type="EMBL" id="JFKA01000010">
    <property type="protein sequence ID" value="OSQ36581.1"/>
    <property type="molecule type" value="Genomic_DNA"/>
</dbReference>
<name>A0A1Y2KWK8_9PROT</name>
<dbReference type="SUPFAM" id="SSF109604">
    <property type="entry name" value="HD-domain/PDEase-like"/>
    <property type="match status" value="1"/>
</dbReference>
<dbReference type="InterPro" id="IPR050273">
    <property type="entry name" value="GppA/Ppx_hydrolase"/>
</dbReference>
<dbReference type="InterPro" id="IPR003695">
    <property type="entry name" value="Ppx_GppA_N"/>
</dbReference>
<dbReference type="Gene3D" id="3.30.420.40">
    <property type="match status" value="1"/>
</dbReference>
<dbReference type="InterPro" id="IPR043129">
    <property type="entry name" value="ATPase_NBD"/>
</dbReference>
<dbReference type="Pfam" id="PF02541">
    <property type="entry name" value="Ppx-GppA"/>
    <property type="match status" value="1"/>
</dbReference>
<dbReference type="GO" id="GO:0016462">
    <property type="term" value="F:pyrophosphatase activity"/>
    <property type="evidence" value="ECO:0007669"/>
    <property type="project" value="TreeGrafter"/>
</dbReference>
<dbReference type="AlphaFoldDB" id="A0A1Y2KWK8"/>
<sequence>MLTDHRVSKRIAIIDVGSNSVRLVVFDGQTRAPAPIFNEKVMCGLGRDPDGSGKLNAEGVEMAIGALRRFATLLRAMKISRVDVLATAAVRAASDGDIFCQRVRDETGLQVKVIDGLEEARLSGLGIISGDPHVTGIMGDIGGGSLELVLLDQGQIQQRVSLPLGAMRLHAVFGNKRDALEAEVNHYLDTVPWLGQPEKLPLYAVGGSWRSIAKLYIAQEDYPISVVHNMTMPNSEISDLTKIISQQSRASLEKIGGVSKRRTDSLPHAALVMHHLLARMKAREVIFSGHGLREGWMFEALPQEVRDRDPLLETCLGFAEDSERFHQHGEELYRWTDPIFREQPSNLRRLRLAACIIGDIGWNDHPDYRAEQSYNRVVRHPYLDLSHVDRVFLAYTIGSRYTGNFRGDAASDRLLDEDTRKTGRLFGHAIRLGHTLSGGVEGILPHCELILNGKTLILRLDRTIGDLNGEVVDQRLSKLAKLMECDSKIEIIDAS</sequence>
<dbReference type="Gene3D" id="1.10.3210.10">
    <property type="entry name" value="Hypothetical protein af1432"/>
    <property type="match status" value="1"/>
</dbReference>
<evidence type="ECO:0000259" key="1">
    <source>
        <dbReference type="Pfam" id="PF02541"/>
    </source>
</evidence>
<accession>A0A1Y2KWK8</accession>